<proteinExistence type="predicted"/>
<reference evidence="1 2" key="1">
    <citation type="journal article" date="2021" name="G3 (Bethesda)">
        <title>Improved contiguity of the threespine stickleback genome using long-read sequencing.</title>
        <authorList>
            <person name="Nath S."/>
            <person name="Shaw D.E."/>
            <person name="White M.A."/>
        </authorList>
    </citation>
    <scope>NUCLEOTIDE SEQUENCE [LARGE SCALE GENOMIC DNA]</scope>
    <source>
        <strain evidence="1 2">Lake Benthic</strain>
    </source>
</reference>
<reference evidence="1" key="2">
    <citation type="submission" date="2025-08" db="UniProtKB">
        <authorList>
            <consortium name="Ensembl"/>
        </authorList>
    </citation>
    <scope>IDENTIFICATION</scope>
</reference>
<reference evidence="1" key="3">
    <citation type="submission" date="2025-09" db="UniProtKB">
        <authorList>
            <consortium name="Ensembl"/>
        </authorList>
    </citation>
    <scope>IDENTIFICATION</scope>
</reference>
<organism evidence="1 2">
    <name type="scientific">Gasterosteus aculeatus aculeatus</name>
    <name type="common">three-spined stickleback</name>
    <dbReference type="NCBI Taxonomy" id="481459"/>
    <lineage>
        <taxon>Eukaryota</taxon>
        <taxon>Metazoa</taxon>
        <taxon>Chordata</taxon>
        <taxon>Craniata</taxon>
        <taxon>Vertebrata</taxon>
        <taxon>Euteleostomi</taxon>
        <taxon>Actinopterygii</taxon>
        <taxon>Neopterygii</taxon>
        <taxon>Teleostei</taxon>
        <taxon>Neoteleostei</taxon>
        <taxon>Acanthomorphata</taxon>
        <taxon>Eupercaria</taxon>
        <taxon>Perciformes</taxon>
        <taxon>Cottioidei</taxon>
        <taxon>Gasterosteales</taxon>
        <taxon>Gasterosteidae</taxon>
        <taxon>Gasterosteus</taxon>
    </lineage>
</organism>
<evidence type="ECO:0000313" key="1">
    <source>
        <dbReference type="Ensembl" id="ENSGACP00000055339.1"/>
    </source>
</evidence>
<dbReference type="Proteomes" id="UP000007635">
    <property type="component" value="Chromosome VIII"/>
</dbReference>
<sequence>GGAGGEGGRDTARLQLIISSFSFHTRASLPRAGIIIHVVNSYILPRQNLSAPTSRKPEPPVSSPLISTSNHAVVMNPLYLFVCTRVCIRHSEAASQAKLCRVFHCVFMMTVSDAAPKQLELESTAYTHMVAQARTSRPTFSCYM</sequence>
<keyword evidence="2" id="KW-1185">Reference proteome</keyword>
<accession>A0AAQ4QVI7</accession>
<name>A0AAQ4QVI7_GASAC</name>
<dbReference type="Ensembl" id="ENSGACT00000061649.1">
    <property type="protein sequence ID" value="ENSGACP00000055339.1"/>
    <property type="gene ID" value="ENSGACG00000032481.1"/>
</dbReference>
<evidence type="ECO:0000313" key="2">
    <source>
        <dbReference type="Proteomes" id="UP000007635"/>
    </source>
</evidence>
<protein>
    <submittedName>
        <fullName evidence="1">Uncharacterized protein</fullName>
    </submittedName>
</protein>
<dbReference type="AlphaFoldDB" id="A0AAQ4QVI7"/>